<dbReference type="EMBL" id="JAYKXN010000003">
    <property type="protein sequence ID" value="KAK7304061.1"/>
    <property type="molecule type" value="Genomic_DNA"/>
</dbReference>
<comment type="caution">
    <text evidence="1">The sequence shown here is derived from an EMBL/GenBank/DDBJ whole genome shotgun (WGS) entry which is preliminary data.</text>
</comment>
<proteinExistence type="predicted"/>
<evidence type="ECO:0000313" key="1">
    <source>
        <dbReference type="EMBL" id="KAK7304061.1"/>
    </source>
</evidence>
<reference evidence="1 2" key="1">
    <citation type="submission" date="2024-01" db="EMBL/GenBank/DDBJ databases">
        <title>The genomes of 5 underutilized Papilionoideae crops provide insights into root nodulation and disease resistance.</title>
        <authorList>
            <person name="Yuan L."/>
        </authorList>
    </citation>
    <scope>NUCLEOTIDE SEQUENCE [LARGE SCALE GENOMIC DNA]</scope>
    <source>
        <strain evidence="1">LY-2023</strain>
        <tissue evidence="1">Leaf</tissue>
    </source>
</reference>
<sequence length="101" mass="11688">MSISFLSCSKNKISRKIKKISRARLHEWLVGERVESAPPELEQLFTRIYDEYTEWVGRSGRQLPPQWAMPDLVRTVLGEESINIPDLRDAFYDVMLHGPSA</sequence>
<accession>A0AAN9JTH7</accession>
<keyword evidence="2" id="KW-1185">Reference proteome</keyword>
<evidence type="ECO:0000313" key="2">
    <source>
        <dbReference type="Proteomes" id="UP001359559"/>
    </source>
</evidence>
<name>A0AAN9JTH7_CLITE</name>
<dbReference type="Proteomes" id="UP001359559">
    <property type="component" value="Unassembled WGS sequence"/>
</dbReference>
<gene>
    <name evidence="1" type="ORF">RJT34_15071</name>
</gene>
<protein>
    <submittedName>
        <fullName evidence="1">Uncharacterized protein</fullName>
    </submittedName>
</protein>
<dbReference type="AlphaFoldDB" id="A0AAN9JTH7"/>
<organism evidence="1 2">
    <name type="scientific">Clitoria ternatea</name>
    <name type="common">Butterfly pea</name>
    <dbReference type="NCBI Taxonomy" id="43366"/>
    <lineage>
        <taxon>Eukaryota</taxon>
        <taxon>Viridiplantae</taxon>
        <taxon>Streptophyta</taxon>
        <taxon>Embryophyta</taxon>
        <taxon>Tracheophyta</taxon>
        <taxon>Spermatophyta</taxon>
        <taxon>Magnoliopsida</taxon>
        <taxon>eudicotyledons</taxon>
        <taxon>Gunneridae</taxon>
        <taxon>Pentapetalae</taxon>
        <taxon>rosids</taxon>
        <taxon>fabids</taxon>
        <taxon>Fabales</taxon>
        <taxon>Fabaceae</taxon>
        <taxon>Papilionoideae</taxon>
        <taxon>50 kb inversion clade</taxon>
        <taxon>NPAAA clade</taxon>
        <taxon>indigoferoid/millettioid clade</taxon>
        <taxon>Phaseoleae</taxon>
        <taxon>Clitoria</taxon>
    </lineage>
</organism>